<evidence type="ECO:0000313" key="3">
    <source>
        <dbReference type="Proteomes" id="UP000530060"/>
    </source>
</evidence>
<dbReference type="AlphaFoldDB" id="A0A6V6ZAV0"/>
<dbReference type="EMBL" id="CAIJDP010000089">
    <property type="protein sequence ID" value="CAD0008880.1"/>
    <property type="molecule type" value="Genomic_DNA"/>
</dbReference>
<accession>A0A6V6ZAV0</accession>
<comment type="caution">
    <text evidence="2">The sequence shown here is derived from an EMBL/GenBank/DDBJ whole genome shotgun (WGS) entry which is preliminary data.</text>
</comment>
<dbReference type="Proteomes" id="UP000530060">
    <property type="component" value="Unassembled WGS sequence"/>
</dbReference>
<keyword evidence="1" id="KW-0732">Signal</keyword>
<sequence length="39" mass="4460">MKQILRLSFVVAVLLTALSTYASNEKSDYVRISKPEMEK</sequence>
<evidence type="ECO:0000256" key="1">
    <source>
        <dbReference type="SAM" id="SignalP"/>
    </source>
</evidence>
<feature type="signal peptide" evidence="1">
    <location>
        <begin position="1"/>
        <end position="22"/>
    </location>
</feature>
<gene>
    <name evidence="2" type="ORF">FLAT13_04611</name>
</gene>
<name>A0A6V6ZAV0_9FLAO</name>
<keyword evidence="3" id="KW-1185">Reference proteome</keyword>
<proteinExistence type="predicted"/>
<feature type="chain" id="PRO_5028255692" evidence="1">
    <location>
        <begin position="23"/>
        <end position="39"/>
    </location>
</feature>
<organism evidence="2 3">
    <name type="scientific">Flavobacterium salmonis</name>
    <dbReference type="NCBI Taxonomy" id="2654844"/>
    <lineage>
        <taxon>Bacteria</taxon>
        <taxon>Pseudomonadati</taxon>
        <taxon>Bacteroidota</taxon>
        <taxon>Flavobacteriia</taxon>
        <taxon>Flavobacteriales</taxon>
        <taxon>Flavobacteriaceae</taxon>
        <taxon>Flavobacterium</taxon>
    </lineage>
</organism>
<reference evidence="2 3" key="1">
    <citation type="submission" date="2020-06" db="EMBL/GenBank/DDBJ databases">
        <authorList>
            <person name="Criscuolo A."/>
        </authorList>
    </citation>
    <scope>NUCLEOTIDE SEQUENCE [LARGE SCALE GENOMIC DNA]</scope>
    <source>
        <strain evidence="3">CIP 111411</strain>
    </source>
</reference>
<protein>
    <submittedName>
        <fullName evidence="2">Uncharacterized protein</fullName>
    </submittedName>
</protein>
<evidence type="ECO:0000313" key="2">
    <source>
        <dbReference type="EMBL" id="CAD0008880.1"/>
    </source>
</evidence>